<feature type="compositionally biased region" description="Basic residues" evidence="1">
    <location>
        <begin position="84"/>
        <end position="101"/>
    </location>
</feature>
<feature type="region of interest" description="Disordered" evidence="1">
    <location>
        <begin position="1"/>
        <end position="22"/>
    </location>
</feature>
<evidence type="ECO:0000313" key="3">
    <source>
        <dbReference type="Proteomes" id="UP001470230"/>
    </source>
</evidence>
<sequence length="107" mass="11949">MSVNITSERRTNTCSKNGKTAKTEKIIETCEEPNGKITKTTTIVEITTGKDESTSISTTTKRSTETSFSSPANKGYLTESEKKQLKKEKKKKKQRNVKKRQIGSCIT</sequence>
<gene>
    <name evidence="2" type="ORF">M9Y10_033198</name>
</gene>
<evidence type="ECO:0000313" key="2">
    <source>
        <dbReference type="EMBL" id="KAK8838566.1"/>
    </source>
</evidence>
<keyword evidence="3" id="KW-1185">Reference proteome</keyword>
<organism evidence="2 3">
    <name type="scientific">Tritrichomonas musculus</name>
    <dbReference type="NCBI Taxonomy" id="1915356"/>
    <lineage>
        <taxon>Eukaryota</taxon>
        <taxon>Metamonada</taxon>
        <taxon>Parabasalia</taxon>
        <taxon>Tritrichomonadida</taxon>
        <taxon>Tritrichomonadidae</taxon>
        <taxon>Tritrichomonas</taxon>
    </lineage>
</organism>
<feature type="compositionally biased region" description="Low complexity" evidence="1">
    <location>
        <begin position="54"/>
        <end position="70"/>
    </location>
</feature>
<accession>A0ABR2GY60</accession>
<dbReference type="Proteomes" id="UP001470230">
    <property type="component" value="Unassembled WGS sequence"/>
</dbReference>
<protein>
    <submittedName>
        <fullName evidence="2">Uncharacterized protein</fullName>
    </submittedName>
</protein>
<evidence type="ECO:0000256" key="1">
    <source>
        <dbReference type="SAM" id="MobiDB-lite"/>
    </source>
</evidence>
<feature type="compositionally biased region" description="Polar residues" evidence="1">
    <location>
        <begin position="1"/>
        <end position="20"/>
    </location>
</feature>
<reference evidence="2 3" key="1">
    <citation type="submission" date="2024-04" db="EMBL/GenBank/DDBJ databases">
        <title>Tritrichomonas musculus Genome.</title>
        <authorList>
            <person name="Alves-Ferreira E."/>
            <person name="Grigg M."/>
            <person name="Lorenzi H."/>
            <person name="Galac M."/>
        </authorList>
    </citation>
    <scope>NUCLEOTIDE SEQUENCE [LARGE SCALE GENOMIC DNA]</scope>
    <source>
        <strain evidence="2 3">EAF2021</strain>
    </source>
</reference>
<feature type="region of interest" description="Disordered" evidence="1">
    <location>
        <begin position="50"/>
        <end position="107"/>
    </location>
</feature>
<proteinExistence type="predicted"/>
<dbReference type="EMBL" id="JAPFFF010000055">
    <property type="protein sequence ID" value="KAK8838566.1"/>
    <property type="molecule type" value="Genomic_DNA"/>
</dbReference>
<comment type="caution">
    <text evidence="2">The sequence shown here is derived from an EMBL/GenBank/DDBJ whole genome shotgun (WGS) entry which is preliminary data.</text>
</comment>
<name>A0ABR2GY60_9EUKA</name>